<reference evidence="1" key="1">
    <citation type="submission" date="2014-05" db="EMBL/GenBank/DDBJ databases">
        <authorList>
            <person name="Chronopoulou M."/>
        </authorList>
    </citation>
    <scope>NUCLEOTIDE SEQUENCE</scope>
    <source>
        <tissue evidence="1">Whole organism</tissue>
    </source>
</reference>
<name>A0A0K2U0Z2_LEPSM</name>
<accession>A0A0K2U0Z2</accession>
<protein>
    <submittedName>
        <fullName evidence="1">Uncharacterized protein</fullName>
    </submittedName>
</protein>
<organism evidence="1">
    <name type="scientific">Lepeophtheirus salmonis</name>
    <name type="common">Salmon louse</name>
    <name type="synonym">Caligus salmonis</name>
    <dbReference type="NCBI Taxonomy" id="72036"/>
    <lineage>
        <taxon>Eukaryota</taxon>
        <taxon>Metazoa</taxon>
        <taxon>Ecdysozoa</taxon>
        <taxon>Arthropoda</taxon>
        <taxon>Crustacea</taxon>
        <taxon>Multicrustacea</taxon>
        <taxon>Hexanauplia</taxon>
        <taxon>Copepoda</taxon>
        <taxon>Siphonostomatoida</taxon>
        <taxon>Caligidae</taxon>
        <taxon>Lepeophtheirus</taxon>
    </lineage>
</organism>
<dbReference type="EMBL" id="HACA01014409">
    <property type="protein sequence ID" value="CDW31770.1"/>
    <property type="molecule type" value="Transcribed_RNA"/>
</dbReference>
<dbReference type="AlphaFoldDB" id="A0A0K2U0Z2"/>
<sequence>MTMTCRTEDLLSDKSSSRSLFKNVMSPHLRTYFTYHILHTL</sequence>
<evidence type="ECO:0000313" key="1">
    <source>
        <dbReference type="EMBL" id="CDW31770.1"/>
    </source>
</evidence>
<proteinExistence type="predicted"/>